<feature type="transmembrane region" description="Helical" evidence="2">
    <location>
        <begin position="58"/>
        <end position="79"/>
    </location>
</feature>
<feature type="signal peptide" evidence="3">
    <location>
        <begin position="1"/>
        <end position="23"/>
    </location>
</feature>
<dbReference type="Proteomes" id="UP000027120">
    <property type="component" value="Unassembled WGS sequence"/>
</dbReference>
<proteinExistence type="predicted"/>
<evidence type="ECO:0000313" key="5">
    <source>
        <dbReference type="Proteomes" id="UP000027120"/>
    </source>
</evidence>
<gene>
    <name evidence="4" type="ORF">CISIN_1g034870mg</name>
</gene>
<keyword evidence="2" id="KW-0812">Transmembrane</keyword>
<evidence type="ECO:0000256" key="1">
    <source>
        <dbReference type="SAM" id="MobiDB-lite"/>
    </source>
</evidence>
<keyword evidence="5" id="KW-1185">Reference proteome</keyword>
<protein>
    <submittedName>
        <fullName evidence="4">Uncharacterized protein</fullName>
    </submittedName>
</protein>
<dbReference type="EMBL" id="KK785041">
    <property type="protein sequence ID" value="KDO52082.1"/>
    <property type="molecule type" value="Genomic_DNA"/>
</dbReference>
<keyword evidence="2" id="KW-0472">Membrane</keyword>
<keyword evidence="3" id="KW-0732">Signal</keyword>
<accession>A0A067ELL2</accession>
<sequence length="80" mass="8028">MATGKSMASFAMICVIFAIMVSAAMSHAGHEHHHMAPGPAPATGSGDGGSAAAGISPHLFSTAFLASLALLLPFCLSIIY</sequence>
<evidence type="ECO:0000256" key="2">
    <source>
        <dbReference type="SAM" id="Phobius"/>
    </source>
</evidence>
<name>A0A067ELL2_CITSI</name>
<organism evidence="4 5">
    <name type="scientific">Citrus sinensis</name>
    <name type="common">Sweet orange</name>
    <name type="synonym">Citrus aurantium var. sinensis</name>
    <dbReference type="NCBI Taxonomy" id="2711"/>
    <lineage>
        <taxon>Eukaryota</taxon>
        <taxon>Viridiplantae</taxon>
        <taxon>Streptophyta</taxon>
        <taxon>Embryophyta</taxon>
        <taxon>Tracheophyta</taxon>
        <taxon>Spermatophyta</taxon>
        <taxon>Magnoliopsida</taxon>
        <taxon>eudicotyledons</taxon>
        <taxon>Gunneridae</taxon>
        <taxon>Pentapetalae</taxon>
        <taxon>rosids</taxon>
        <taxon>malvids</taxon>
        <taxon>Sapindales</taxon>
        <taxon>Rutaceae</taxon>
        <taxon>Aurantioideae</taxon>
        <taxon>Citrus</taxon>
    </lineage>
</organism>
<dbReference type="AlphaFoldDB" id="A0A067ELL2"/>
<feature type="region of interest" description="Disordered" evidence="1">
    <location>
        <begin position="31"/>
        <end position="50"/>
    </location>
</feature>
<evidence type="ECO:0000256" key="3">
    <source>
        <dbReference type="SAM" id="SignalP"/>
    </source>
</evidence>
<feature type="chain" id="PRO_5001636503" evidence="3">
    <location>
        <begin position="24"/>
        <end position="80"/>
    </location>
</feature>
<keyword evidence="2" id="KW-1133">Transmembrane helix</keyword>
<evidence type="ECO:0000313" key="4">
    <source>
        <dbReference type="EMBL" id="KDO52082.1"/>
    </source>
</evidence>
<reference evidence="4 5" key="1">
    <citation type="submission" date="2014-04" db="EMBL/GenBank/DDBJ databases">
        <authorList>
            <consortium name="International Citrus Genome Consortium"/>
            <person name="Gmitter F."/>
            <person name="Chen C."/>
            <person name="Farmerie W."/>
            <person name="Harkins T."/>
            <person name="Desany B."/>
            <person name="Mohiuddin M."/>
            <person name="Kodira C."/>
            <person name="Borodovsky M."/>
            <person name="Lomsadze A."/>
            <person name="Burns P."/>
            <person name="Jenkins J."/>
            <person name="Prochnik S."/>
            <person name="Shu S."/>
            <person name="Chapman J."/>
            <person name="Pitluck S."/>
            <person name="Schmutz J."/>
            <person name="Rokhsar D."/>
        </authorList>
    </citation>
    <scope>NUCLEOTIDE SEQUENCE</scope>
</reference>